<evidence type="ECO:0000313" key="3">
    <source>
        <dbReference type="Proteomes" id="UP000826656"/>
    </source>
</evidence>
<gene>
    <name evidence="2" type="ORF">KY290_000585</name>
</gene>
<evidence type="ECO:0000313" key="2">
    <source>
        <dbReference type="EMBL" id="KAH0780987.1"/>
    </source>
</evidence>
<comment type="caution">
    <text evidence="2">The sequence shown here is derived from an EMBL/GenBank/DDBJ whole genome shotgun (WGS) entry which is preliminary data.</text>
</comment>
<evidence type="ECO:0000256" key="1">
    <source>
        <dbReference type="SAM" id="MobiDB-lite"/>
    </source>
</evidence>
<name>A0ABQ7WJR0_SOLTU</name>
<feature type="region of interest" description="Disordered" evidence="1">
    <location>
        <begin position="1"/>
        <end position="20"/>
    </location>
</feature>
<reference evidence="2 3" key="1">
    <citation type="journal article" date="2021" name="bioRxiv">
        <title>Chromosome-scale and haplotype-resolved genome assembly of a tetraploid potato cultivar.</title>
        <authorList>
            <person name="Sun H."/>
            <person name="Jiao W.-B."/>
            <person name="Krause K."/>
            <person name="Campoy J.A."/>
            <person name="Goel M."/>
            <person name="Folz-Donahue K."/>
            <person name="Kukat C."/>
            <person name="Huettel B."/>
            <person name="Schneeberger K."/>
        </authorList>
    </citation>
    <scope>NUCLEOTIDE SEQUENCE [LARGE SCALE GENOMIC DNA]</scope>
    <source>
        <strain evidence="2">SolTubOtavaFocal</strain>
        <tissue evidence="2">Leaves</tissue>
    </source>
</reference>
<keyword evidence="3" id="KW-1185">Reference proteome</keyword>
<sequence>MAKLRSTPPNQNLVTPTTGIPQKLPPAHAWQLLNSHRGLMRFWRRRKIVTVRMKYRLSKQEVRSQLYGDYNSLMLKPRLIQQLMLHPNEIIAVMILLHDEGYYIFKFKSEEDKEKDFGSNRLSMNECLRYGHNDSDCWYQQQEENGVNVTNEPANIKEPKKRQIKKAQHTKMVWKVVIRKGNNSPNDVGTQQQQCSHENKVQELSKDEQLMIVANDQEYNLFHRREGKQAMQDNPIGIVENNSAGNSMPFTPP</sequence>
<dbReference type="Proteomes" id="UP000826656">
    <property type="component" value="Unassembled WGS sequence"/>
</dbReference>
<dbReference type="EMBL" id="JAIVGD010000001">
    <property type="protein sequence ID" value="KAH0780987.1"/>
    <property type="molecule type" value="Genomic_DNA"/>
</dbReference>
<accession>A0ABQ7WJR0</accession>
<proteinExistence type="predicted"/>
<organism evidence="2 3">
    <name type="scientific">Solanum tuberosum</name>
    <name type="common">Potato</name>
    <dbReference type="NCBI Taxonomy" id="4113"/>
    <lineage>
        <taxon>Eukaryota</taxon>
        <taxon>Viridiplantae</taxon>
        <taxon>Streptophyta</taxon>
        <taxon>Embryophyta</taxon>
        <taxon>Tracheophyta</taxon>
        <taxon>Spermatophyta</taxon>
        <taxon>Magnoliopsida</taxon>
        <taxon>eudicotyledons</taxon>
        <taxon>Gunneridae</taxon>
        <taxon>Pentapetalae</taxon>
        <taxon>asterids</taxon>
        <taxon>lamiids</taxon>
        <taxon>Solanales</taxon>
        <taxon>Solanaceae</taxon>
        <taxon>Solanoideae</taxon>
        <taxon>Solaneae</taxon>
        <taxon>Solanum</taxon>
    </lineage>
</organism>
<protein>
    <submittedName>
        <fullName evidence="2">Uncharacterized protein</fullName>
    </submittedName>
</protein>
<feature type="compositionally biased region" description="Polar residues" evidence="1">
    <location>
        <begin position="7"/>
        <end position="20"/>
    </location>
</feature>